<feature type="transmembrane region" description="Helical" evidence="7">
    <location>
        <begin position="74"/>
        <end position="93"/>
    </location>
</feature>
<feature type="transmembrane region" description="Helical" evidence="7">
    <location>
        <begin position="274"/>
        <end position="294"/>
    </location>
</feature>
<proteinExistence type="inferred from homology"/>
<name>A0ABR8PKK4_9BACL</name>
<feature type="domain" description="EamA" evidence="8">
    <location>
        <begin position="5"/>
        <end position="143"/>
    </location>
</feature>
<organism evidence="9 10">
    <name type="scientific">Sporosarcina gallistercoris</name>
    <dbReference type="NCBI Taxonomy" id="2762245"/>
    <lineage>
        <taxon>Bacteria</taxon>
        <taxon>Bacillati</taxon>
        <taxon>Bacillota</taxon>
        <taxon>Bacilli</taxon>
        <taxon>Bacillales</taxon>
        <taxon>Caryophanaceae</taxon>
        <taxon>Sporosarcina</taxon>
    </lineage>
</organism>
<protein>
    <submittedName>
        <fullName evidence="9">DMT family transporter</fullName>
    </submittedName>
</protein>
<sequence>MERIKGLAMIIIGASLWGLSGPMMEWTLEHSSMSVSFLLTIRLLTAGLLLITYLKIKGKQVTRPWRQKVWARQMVIFGVAGMLGVQFSFTSAIAQSNAVIATLFQFLSPIYVILFVSVRQRFIPPVAQILGMFVTLGGLFLLLTNGSLSGFSLSPSAVFWGIAVGFAFTFYTLYPVRLMQEWGVLLSIGWAMVIGGAALLITNPVMIIREVRYLFDWKIALMLIGIIVVGTVAFLLFLASMKFISPIETSILSSFEPLTAMIVSVIWLGAVLGAWQLTGAIVMLVGVTGISIAGGRVKT</sequence>
<dbReference type="PANTHER" id="PTHR32322">
    <property type="entry name" value="INNER MEMBRANE TRANSPORTER"/>
    <property type="match status" value="1"/>
</dbReference>
<keyword evidence="3" id="KW-1003">Cell membrane</keyword>
<accession>A0ABR8PKK4</accession>
<gene>
    <name evidence="9" type="ORF">H9659_10155</name>
</gene>
<evidence type="ECO:0000256" key="7">
    <source>
        <dbReference type="SAM" id="Phobius"/>
    </source>
</evidence>
<dbReference type="PANTHER" id="PTHR32322:SF18">
    <property type="entry name" value="S-ADENOSYLMETHIONINE_S-ADENOSYLHOMOCYSTEINE TRANSPORTER"/>
    <property type="match status" value="1"/>
</dbReference>
<comment type="subcellular location">
    <subcellularLocation>
        <location evidence="1">Cell membrane</location>
        <topology evidence="1">Multi-pass membrane protein</topology>
    </subcellularLocation>
</comment>
<dbReference type="Pfam" id="PF00892">
    <property type="entry name" value="EamA"/>
    <property type="match status" value="2"/>
</dbReference>
<keyword evidence="6 7" id="KW-0472">Membrane</keyword>
<feature type="transmembrane region" description="Helical" evidence="7">
    <location>
        <begin position="99"/>
        <end position="118"/>
    </location>
</feature>
<feature type="transmembrane region" description="Helical" evidence="7">
    <location>
        <begin position="219"/>
        <end position="239"/>
    </location>
</feature>
<dbReference type="InterPro" id="IPR000620">
    <property type="entry name" value="EamA_dom"/>
</dbReference>
<feature type="transmembrane region" description="Helical" evidence="7">
    <location>
        <begin position="157"/>
        <end position="176"/>
    </location>
</feature>
<feature type="transmembrane region" description="Helical" evidence="7">
    <location>
        <begin position="183"/>
        <end position="207"/>
    </location>
</feature>
<feature type="transmembrane region" description="Helical" evidence="7">
    <location>
        <begin position="251"/>
        <end position="268"/>
    </location>
</feature>
<evidence type="ECO:0000313" key="10">
    <source>
        <dbReference type="Proteomes" id="UP000659496"/>
    </source>
</evidence>
<dbReference type="InterPro" id="IPR050638">
    <property type="entry name" value="AA-Vitamin_Transporters"/>
</dbReference>
<evidence type="ECO:0000256" key="4">
    <source>
        <dbReference type="ARBA" id="ARBA00022692"/>
    </source>
</evidence>
<evidence type="ECO:0000256" key="6">
    <source>
        <dbReference type="ARBA" id="ARBA00023136"/>
    </source>
</evidence>
<dbReference type="EMBL" id="JACSQY010000007">
    <property type="protein sequence ID" value="MBD7908691.1"/>
    <property type="molecule type" value="Genomic_DNA"/>
</dbReference>
<comment type="caution">
    <text evidence="9">The sequence shown here is derived from an EMBL/GenBank/DDBJ whole genome shotgun (WGS) entry which is preliminary data.</text>
</comment>
<dbReference type="InterPro" id="IPR037185">
    <property type="entry name" value="EmrE-like"/>
</dbReference>
<evidence type="ECO:0000256" key="1">
    <source>
        <dbReference type="ARBA" id="ARBA00004651"/>
    </source>
</evidence>
<evidence type="ECO:0000313" key="9">
    <source>
        <dbReference type="EMBL" id="MBD7908691.1"/>
    </source>
</evidence>
<reference evidence="9 10" key="1">
    <citation type="submission" date="2020-08" db="EMBL/GenBank/DDBJ databases">
        <title>A Genomic Blueprint of the Chicken Gut Microbiome.</title>
        <authorList>
            <person name="Gilroy R."/>
            <person name="Ravi A."/>
            <person name="Getino M."/>
            <person name="Pursley I."/>
            <person name="Horton D.L."/>
            <person name="Alikhan N.-F."/>
            <person name="Baker D."/>
            <person name="Gharbi K."/>
            <person name="Hall N."/>
            <person name="Watson M."/>
            <person name="Adriaenssens E.M."/>
            <person name="Foster-Nyarko E."/>
            <person name="Jarju S."/>
            <person name="Secka A."/>
            <person name="Antonio M."/>
            <person name="Oren A."/>
            <person name="Chaudhuri R."/>
            <person name="La Ragione R.M."/>
            <person name="Hildebrand F."/>
            <person name="Pallen M.J."/>
        </authorList>
    </citation>
    <scope>NUCLEOTIDE SEQUENCE [LARGE SCALE GENOMIC DNA]</scope>
    <source>
        <strain evidence="9 10">Sa3CUA8</strain>
    </source>
</reference>
<evidence type="ECO:0000259" key="8">
    <source>
        <dbReference type="Pfam" id="PF00892"/>
    </source>
</evidence>
<keyword evidence="4 7" id="KW-0812">Transmembrane</keyword>
<feature type="transmembrane region" description="Helical" evidence="7">
    <location>
        <begin position="130"/>
        <end position="151"/>
    </location>
</feature>
<comment type="similarity">
    <text evidence="2">Belongs to the EamA transporter family.</text>
</comment>
<feature type="domain" description="EamA" evidence="8">
    <location>
        <begin position="156"/>
        <end position="291"/>
    </location>
</feature>
<evidence type="ECO:0000256" key="3">
    <source>
        <dbReference type="ARBA" id="ARBA00022475"/>
    </source>
</evidence>
<feature type="transmembrane region" description="Helical" evidence="7">
    <location>
        <begin position="7"/>
        <end position="24"/>
    </location>
</feature>
<evidence type="ECO:0000256" key="5">
    <source>
        <dbReference type="ARBA" id="ARBA00022989"/>
    </source>
</evidence>
<dbReference type="Proteomes" id="UP000659496">
    <property type="component" value="Unassembled WGS sequence"/>
</dbReference>
<keyword evidence="5 7" id="KW-1133">Transmembrane helix</keyword>
<dbReference type="SUPFAM" id="SSF103481">
    <property type="entry name" value="Multidrug resistance efflux transporter EmrE"/>
    <property type="match status" value="2"/>
</dbReference>
<evidence type="ECO:0000256" key="2">
    <source>
        <dbReference type="ARBA" id="ARBA00007362"/>
    </source>
</evidence>
<keyword evidence="10" id="KW-1185">Reference proteome</keyword>
<feature type="transmembrane region" description="Helical" evidence="7">
    <location>
        <begin position="36"/>
        <end position="54"/>
    </location>
</feature>
<dbReference type="RefSeq" id="WP_191690096.1">
    <property type="nucleotide sequence ID" value="NZ_JACSQY010000007.1"/>
</dbReference>